<gene>
    <name evidence="1" type="ORF">S12H4_57729</name>
</gene>
<proteinExistence type="predicted"/>
<reference evidence="1" key="1">
    <citation type="journal article" date="2014" name="Front. Microbiol.">
        <title>High frequency of phylogenetically diverse reductive dehalogenase-homologous genes in deep subseafloor sedimentary metagenomes.</title>
        <authorList>
            <person name="Kawai M."/>
            <person name="Futagami T."/>
            <person name="Toyoda A."/>
            <person name="Takaki Y."/>
            <person name="Nishi S."/>
            <person name="Hori S."/>
            <person name="Arai W."/>
            <person name="Tsubouchi T."/>
            <person name="Morono Y."/>
            <person name="Uchiyama I."/>
            <person name="Ito T."/>
            <person name="Fujiyama A."/>
            <person name="Inagaki F."/>
            <person name="Takami H."/>
        </authorList>
    </citation>
    <scope>NUCLEOTIDE SEQUENCE</scope>
    <source>
        <strain evidence="1">Expedition CK06-06</strain>
    </source>
</reference>
<protein>
    <recommendedName>
        <fullName evidence="2">Fibronectin type-III domain-containing protein</fullName>
    </recommendedName>
</protein>
<accession>X1V3N9</accession>
<sequence length="182" mass="20699">TKVGFCSGIDCYIEWGKTTAYGFKSPERRLYPYPDPRAQLHVDIAGLEPGTTYHFRGVAVGRCVTPALTGYGADMTFTTKTEVVYGFTLRMINAPAAARYWIAAYVAGGALPTMPVPIPINEVWTWAQPVPDYEGNFFVVCSEVEYGPYLKYVEWDRVRFRDGKNYALDWSRPDWELRIEEI</sequence>
<dbReference type="AlphaFoldDB" id="X1V3N9"/>
<name>X1V3N9_9ZZZZ</name>
<dbReference type="EMBL" id="BARW01037382">
    <property type="protein sequence ID" value="GAJ24314.1"/>
    <property type="molecule type" value="Genomic_DNA"/>
</dbReference>
<feature type="non-terminal residue" evidence="1">
    <location>
        <position position="1"/>
    </location>
</feature>
<evidence type="ECO:0008006" key="2">
    <source>
        <dbReference type="Google" id="ProtNLM"/>
    </source>
</evidence>
<organism evidence="1">
    <name type="scientific">marine sediment metagenome</name>
    <dbReference type="NCBI Taxonomy" id="412755"/>
    <lineage>
        <taxon>unclassified sequences</taxon>
        <taxon>metagenomes</taxon>
        <taxon>ecological metagenomes</taxon>
    </lineage>
</organism>
<evidence type="ECO:0000313" key="1">
    <source>
        <dbReference type="EMBL" id="GAJ24314.1"/>
    </source>
</evidence>
<comment type="caution">
    <text evidence="1">The sequence shown here is derived from an EMBL/GenBank/DDBJ whole genome shotgun (WGS) entry which is preliminary data.</text>
</comment>